<sequence length="317" mass="35916">MLQVITDNKQGDVYDISEIVTGATWKTSRIGKPGSVDLTILQDANYMISNGDIIALKWDDVPLFYGYVFTIGRSEADTLSIKAYDQMRYLAANDTYVFKAKTAAAIVKQIADDFGLRWGHVVDTKYKIPSMVEDGQKLIDIIDKAFALTTINTGKIYVFYDDYGKLSVQDAEDRELELVIGDESLMTDFSYQQSIDSDTYNRIKLVRDNKDTGKRDVYIAQDSANIAKWGRLQYYQKVDDNQNEAQIKALLDQLAKARNRETKSLKITALGDPSIRVGSYLRVIIGELAIDQRFLIEECSHNFNGDDYTVQIELKVI</sequence>
<dbReference type="RefSeq" id="WP_301627286.1">
    <property type="nucleotide sequence ID" value="NZ_BORS01000007.1"/>
</dbReference>
<dbReference type="SUPFAM" id="SSF69279">
    <property type="entry name" value="Phage tail proteins"/>
    <property type="match status" value="1"/>
</dbReference>
<gene>
    <name evidence="2" type="ORF">J41TS4_22240</name>
</gene>
<dbReference type="AlphaFoldDB" id="A0A919Y1N1"/>
<dbReference type="Proteomes" id="UP000678895">
    <property type="component" value="Unassembled WGS sequence"/>
</dbReference>
<organism evidence="2 3">
    <name type="scientific">Paenibacillus apis</name>
    <dbReference type="NCBI Taxonomy" id="1792174"/>
    <lineage>
        <taxon>Bacteria</taxon>
        <taxon>Bacillati</taxon>
        <taxon>Bacillota</taxon>
        <taxon>Bacilli</taxon>
        <taxon>Bacillales</taxon>
        <taxon>Paenibacillaceae</taxon>
        <taxon>Paenibacillus</taxon>
    </lineage>
</organism>
<name>A0A919Y1N1_9BACL</name>
<feature type="domain" description="YqbQ/XkdQ" evidence="1">
    <location>
        <begin position="24"/>
        <end position="315"/>
    </location>
</feature>
<protein>
    <recommendedName>
        <fullName evidence="1">YqbQ/XkdQ domain-containing protein</fullName>
    </recommendedName>
</protein>
<accession>A0A919Y1N1</accession>
<reference evidence="2" key="1">
    <citation type="submission" date="2021-03" db="EMBL/GenBank/DDBJ databases">
        <title>Antimicrobial resistance genes in bacteria isolated from Japanese honey, and their potential for conferring macrolide and lincosamide resistance in the American foulbrood pathogen Paenibacillus larvae.</title>
        <authorList>
            <person name="Okamoto M."/>
            <person name="Kumagai M."/>
            <person name="Kanamori H."/>
            <person name="Takamatsu D."/>
        </authorList>
    </citation>
    <scope>NUCLEOTIDE SEQUENCE</scope>
    <source>
        <strain evidence="2">J41TS4</strain>
    </source>
</reference>
<dbReference type="Pfam" id="PF24032">
    <property type="entry name" value="YQBQ"/>
    <property type="match status" value="1"/>
</dbReference>
<keyword evidence="3" id="KW-1185">Reference proteome</keyword>
<evidence type="ECO:0000313" key="2">
    <source>
        <dbReference type="EMBL" id="GIO42466.1"/>
    </source>
</evidence>
<dbReference type="EMBL" id="BORS01000007">
    <property type="protein sequence ID" value="GIO42466.1"/>
    <property type="molecule type" value="Genomic_DNA"/>
</dbReference>
<comment type="caution">
    <text evidence="2">The sequence shown here is derived from an EMBL/GenBank/DDBJ whole genome shotgun (WGS) entry which is preliminary data.</text>
</comment>
<evidence type="ECO:0000313" key="3">
    <source>
        <dbReference type="Proteomes" id="UP000678895"/>
    </source>
</evidence>
<proteinExistence type="predicted"/>
<dbReference type="InterPro" id="IPR056937">
    <property type="entry name" value="YqbQ/XkdQ"/>
</dbReference>
<evidence type="ECO:0000259" key="1">
    <source>
        <dbReference type="Pfam" id="PF24032"/>
    </source>
</evidence>